<dbReference type="PANTHER" id="PTHR16165:SF3">
    <property type="entry name" value="NXPE FAMILY MEMBER 1"/>
    <property type="match status" value="1"/>
</dbReference>
<dbReference type="PANTHER" id="PTHR16165">
    <property type="entry name" value="NXPE FAMILY MEMBER"/>
    <property type="match status" value="1"/>
</dbReference>
<dbReference type="EMBL" id="KV923180">
    <property type="protein sequence ID" value="PIN88757.1"/>
    <property type="molecule type" value="Genomic_DNA"/>
</dbReference>
<accession>A0A2G9NCJ5</accession>
<dbReference type="SUPFAM" id="SSF81296">
    <property type="entry name" value="E set domains"/>
    <property type="match status" value="1"/>
</dbReference>
<dbReference type="AlphaFoldDB" id="A0A2G9NCJ5"/>
<sequence>MTTSWNQTFFLTIAFFTILLISFTVHYSTKSSDAVIHSSNPTVNYEEKIANFSLEDEIQFSLIFKNISVLIPSITFTHKDHTTSAKKSRATILNPRKKYCVGETIIILIEMFDLLGNRKTYGGDFIRARIFSPDLKAAASGRIEDFNNGTYHAYFTLSWQGKVFFSLVLYHPSEAVSALWRARNWGYGLIYFMGTFTNGTHQVKSECGFQLNTKKKICEYRKEEYNEIFYCAKPESYHCGSLIYLQSFNRNLSFLSILEKSLFERSVHM</sequence>
<organism evidence="1">
    <name type="scientific">Aquarana catesbeiana</name>
    <name type="common">American bullfrog</name>
    <name type="synonym">Rana catesbeiana</name>
    <dbReference type="NCBI Taxonomy" id="8400"/>
    <lineage>
        <taxon>Eukaryota</taxon>
        <taxon>Metazoa</taxon>
        <taxon>Chordata</taxon>
        <taxon>Craniata</taxon>
        <taxon>Vertebrata</taxon>
        <taxon>Euteleostomi</taxon>
        <taxon>Amphibia</taxon>
        <taxon>Batrachia</taxon>
        <taxon>Anura</taxon>
        <taxon>Neobatrachia</taxon>
        <taxon>Ranoidea</taxon>
        <taxon>Ranidae</taxon>
        <taxon>Aquarana</taxon>
    </lineage>
</organism>
<reference evidence="1" key="1">
    <citation type="submission" date="2017-08" db="EMBL/GenBank/DDBJ databases">
        <title>Assembly of the North American Bullfrog Genome.</title>
        <authorList>
            <person name="Warren R.L."/>
            <person name="Vandervalk B.P."/>
            <person name="Kucuk E."/>
            <person name="Birol I."/>
            <person name="Helbing C."/>
            <person name="Pandoh P."/>
            <person name="Behsaz B."/>
            <person name="Mohamadi H."/>
            <person name="Chu J."/>
            <person name="Jackman S."/>
            <person name="Hammond S.A."/>
            <person name="Veldhoen N."/>
            <person name="Kirk H."/>
            <person name="Zhao Y."/>
            <person name="Coope R."/>
            <person name="Pleasance S."/>
            <person name="Moore R."/>
            <person name="Holt R."/>
        </authorList>
    </citation>
    <scope>NUCLEOTIDE SEQUENCE</scope>
    <source>
        <strain evidence="1">Bruno</strain>
        <tissue evidence="1">Liver</tissue>
    </source>
</reference>
<name>A0A2G9NCJ5_AQUCT</name>
<proteinExistence type="predicted"/>
<gene>
    <name evidence="1" type="ORF">AB205_0024580</name>
</gene>
<protein>
    <submittedName>
        <fullName evidence="1">Uncharacterized protein</fullName>
    </submittedName>
</protein>
<dbReference type="Pfam" id="PF06312">
    <property type="entry name" value="Neurexophilin"/>
    <property type="match status" value="1"/>
</dbReference>
<dbReference type="OrthoDB" id="2112051at2759"/>
<dbReference type="InterPro" id="IPR026845">
    <property type="entry name" value="NXPH/NXPE"/>
</dbReference>
<dbReference type="InterPro" id="IPR014756">
    <property type="entry name" value="Ig_E-set"/>
</dbReference>
<evidence type="ECO:0000313" key="1">
    <source>
        <dbReference type="EMBL" id="PIN88757.1"/>
    </source>
</evidence>